<dbReference type="AlphaFoldDB" id="A0A6J7LIA1"/>
<organism evidence="1">
    <name type="scientific">freshwater metagenome</name>
    <dbReference type="NCBI Taxonomy" id="449393"/>
    <lineage>
        <taxon>unclassified sequences</taxon>
        <taxon>metagenomes</taxon>
        <taxon>ecological metagenomes</taxon>
    </lineage>
</organism>
<gene>
    <name evidence="1" type="ORF">UFOPK3772_02657</name>
</gene>
<reference evidence="1" key="1">
    <citation type="submission" date="2020-05" db="EMBL/GenBank/DDBJ databases">
        <authorList>
            <person name="Chiriac C."/>
            <person name="Salcher M."/>
            <person name="Ghai R."/>
            <person name="Kavagutti S V."/>
        </authorList>
    </citation>
    <scope>NUCLEOTIDE SEQUENCE</scope>
</reference>
<sequence>MVVDRHRQRLLRGVLADDVLVEEFEDLPWLGEVAPLNIGRLVEFLFDDLVAQVDALVADVHTRTGNELLDLLLALPTEGALQQVAAFADPRHDIDPSGLLLSGNRANRL</sequence>
<accession>A0A6J7LIA1</accession>
<dbReference type="EMBL" id="CAFBNE010000110">
    <property type="protein sequence ID" value="CAB4965434.1"/>
    <property type="molecule type" value="Genomic_DNA"/>
</dbReference>
<proteinExistence type="predicted"/>
<evidence type="ECO:0000313" key="1">
    <source>
        <dbReference type="EMBL" id="CAB4965434.1"/>
    </source>
</evidence>
<protein>
    <submittedName>
        <fullName evidence="1">Unannotated protein</fullName>
    </submittedName>
</protein>
<name>A0A6J7LIA1_9ZZZZ</name>